<dbReference type="RefSeq" id="WP_141443109.1">
    <property type="nucleotide sequence ID" value="NZ_CP038231.1"/>
</dbReference>
<dbReference type="InterPro" id="IPR005859">
    <property type="entry name" value="CysK"/>
</dbReference>
<dbReference type="EC" id="2.5.1.47" evidence="4"/>
<evidence type="ECO:0000256" key="4">
    <source>
        <dbReference type="ARBA" id="ARBA00012681"/>
    </source>
</evidence>
<organism evidence="13 14">
    <name type="scientific">Formicincola oecophyllae</name>
    <dbReference type="NCBI Taxonomy" id="2558361"/>
    <lineage>
        <taxon>Bacteria</taxon>
        <taxon>Pseudomonadati</taxon>
        <taxon>Pseudomonadota</taxon>
        <taxon>Alphaproteobacteria</taxon>
        <taxon>Acetobacterales</taxon>
        <taxon>Acetobacteraceae</taxon>
        <taxon>Formicincola</taxon>
    </lineage>
</organism>
<name>A0A4Y6UBE4_9PROT</name>
<evidence type="ECO:0000313" key="14">
    <source>
        <dbReference type="Proteomes" id="UP000318709"/>
    </source>
</evidence>
<evidence type="ECO:0000256" key="5">
    <source>
        <dbReference type="ARBA" id="ARBA00022605"/>
    </source>
</evidence>
<evidence type="ECO:0000256" key="3">
    <source>
        <dbReference type="ARBA" id="ARBA00007103"/>
    </source>
</evidence>
<comment type="catalytic activity">
    <reaction evidence="9">
        <text>O-acetyl-L-serine + hydrogen sulfide = L-cysteine + acetate</text>
        <dbReference type="Rhea" id="RHEA:14829"/>
        <dbReference type="ChEBI" id="CHEBI:29919"/>
        <dbReference type="ChEBI" id="CHEBI:30089"/>
        <dbReference type="ChEBI" id="CHEBI:35235"/>
        <dbReference type="ChEBI" id="CHEBI:58340"/>
        <dbReference type="EC" id="2.5.1.47"/>
    </reaction>
</comment>
<evidence type="ECO:0000256" key="11">
    <source>
        <dbReference type="PIRSR" id="PIRSR605856-51"/>
    </source>
</evidence>
<dbReference type="PANTHER" id="PTHR10314">
    <property type="entry name" value="CYSTATHIONINE BETA-SYNTHASE"/>
    <property type="match status" value="1"/>
</dbReference>
<sequence>MTPSSPSTNTASPQPASATFAKPRGRVYDSILETVGGTPLVAVPHLSKKEGLKARLLLKLEFFNPLASVKDRIGVAMLKDAEAKGLITPGKTTIVEPTSGNTGIGLTFAGVAMGYPVIVVMPESASIERRKMMALMGAKLVLTPAAKGMAGAIAKADEIVSQTPGAWSAGQFVNQANPAIHEATTAQEIWVDTHGTVDGVIGGIGTGGTLTGIGRGLKKHNPNIKIIGIEPRESAVLHGDAPGPHGIQGLGAGFKPDTLDLDYVDEVMTVSEQEALATARMSARTEGIPIGISGGAALYAAMEVARKPEWAGKTLVAIIPSFAERYLSTKLFDEAA</sequence>
<dbReference type="GO" id="GO:0006535">
    <property type="term" value="P:cysteine biosynthetic process from serine"/>
    <property type="evidence" value="ECO:0007669"/>
    <property type="project" value="InterPro"/>
</dbReference>
<reference evidence="13 14" key="1">
    <citation type="submission" date="2019-03" db="EMBL/GenBank/DDBJ databases">
        <title>The complete genome sequence of Swingsia_sp. F3b2 LMG30590(T).</title>
        <authorList>
            <person name="Chua K.-O."/>
            <person name="Chan K.-G."/>
            <person name="See-Too W.-S."/>
        </authorList>
    </citation>
    <scope>NUCLEOTIDE SEQUENCE [LARGE SCALE GENOMIC DNA]</scope>
    <source>
        <strain evidence="13 14">F3b2</strain>
    </source>
</reference>
<dbReference type="InterPro" id="IPR036052">
    <property type="entry name" value="TrpB-like_PALP_sf"/>
</dbReference>
<dbReference type="InterPro" id="IPR050214">
    <property type="entry name" value="Cys_Synth/Cystath_Beta-Synth"/>
</dbReference>
<dbReference type="OrthoDB" id="9805733at2"/>
<dbReference type="GO" id="GO:0005737">
    <property type="term" value="C:cytoplasm"/>
    <property type="evidence" value="ECO:0007669"/>
    <property type="project" value="UniProtKB-ARBA"/>
</dbReference>
<feature type="binding site" evidence="10">
    <location>
        <begin position="205"/>
        <end position="209"/>
    </location>
    <ligand>
        <name>pyridoxal 5'-phosphate</name>
        <dbReference type="ChEBI" id="CHEBI:597326"/>
    </ligand>
</feature>
<keyword evidence="14" id="KW-1185">Reference proteome</keyword>
<feature type="domain" description="Tryptophan synthase beta chain-like PALP" evidence="12">
    <location>
        <begin position="32"/>
        <end position="320"/>
    </location>
</feature>
<dbReference type="NCBIfam" id="TIGR01136">
    <property type="entry name" value="cysKM"/>
    <property type="match status" value="1"/>
</dbReference>
<dbReference type="Pfam" id="PF00291">
    <property type="entry name" value="PALP"/>
    <property type="match status" value="1"/>
</dbReference>
<dbReference type="AlphaFoldDB" id="A0A4Y6UBE4"/>
<dbReference type="SUPFAM" id="SSF53686">
    <property type="entry name" value="Tryptophan synthase beta subunit-like PLP-dependent enzymes"/>
    <property type="match status" value="1"/>
</dbReference>
<dbReference type="CDD" id="cd01561">
    <property type="entry name" value="CBS_like"/>
    <property type="match status" value="1"/>
</dbReference>
<feature type="binding site" evidence="10">
    <location>
        <position position="293"/>
    </location>
    <ligand>
        <name>pyridoxal 5'-phosphate</name>
        <dbReference type="ChEBI" id="CHEBI:597326"/>
    </ligand>
</feature>
<keyword evidence="8" id="KW-0198">Cysteine biosynthesis</keyword>
<dbReference type="InterPro" id="IPR005856">
    <property type="entry name" value="Cys_synth"/>
</dbReference>
<dbReference type="NCBIfam" id="TIGR01139">
    <property type="entry name" value="cysK"/>
    <property type="match status" value="1"/>
</dbReference>
<evidence type="ECO:0000256" key="6">
    <source>
        <dbReference type="ARBA" id="ARBA00022679"/>
    </source>
</evidence>
<proteinExistence type="inferred from homology"/>
<dbReference type="Proteomes" id="UP000318709">
    <property type="component" value="Chromosome"/>
</dbReference>
<evidence type="ECO:0000256" key="2">
    <source>
        <dbReference type="ARBA" id="ARBA00004962"/>
    </source>
</evidence>
<comment type="similarity">
    <text evidence="3">Belongs to the cysteine synthase/cystathionine beta-synthase family.</text>
</comment>
<feature type="binding site" evidence="10">
    <location>
        <position position="101"/>
    </location>
    <ligand>
        <name>pyridoxal 5'-phosphate</name>
        <dbReference type="ChEBI" id="CHEBI:597326"/>
    </ligand>
</feature>
<dbReference type="EMBL" id="CP038231">
    <property type="protein sequence ID" value="QDH13435.1"/>
    <property type="molecule type" value="Genomic_DNA"/>
</dbReference>
<protein>
    <recommendedName>
        <fullName evidence="4">cysteine synthase</fullName>
        <ecNumber evidence="4">2.5.1.47</ecNumber>
    </recommendedName>
</protein>
<dbReference type="Gene3D" id="3.40.50.1100">
    <property type="match status" value="2"/>
</dbReference>
<dbReference type="GO" id="GO:0004124">
    <property type="term" value="F:cysteine synthase activity"/>
    <property type="evidence" value="ECO:0007669"/>
    <property type="project" value="UniProtKB-EC"/>
</dbReference>
<keyword evidence="5" id="KW-0028">Amino-acid biosynthesis</keyword>
<evidence type="ECO:0000256" key="7">
    <source>
        <dbReference type="ARBA" id="ARBA00022898"/>
    </source>
</evidence>
<keyword evidence="7 10" id="KW-0663">Pyridoxal phosphate</keyword>
<comment type="cofactor">
    <cofactor evidence="1 10">
        <name>pyridoxal 5'-phosphate</name>
        <dbReference type="ChEBI" id="CHEBI:597326"/>
    </cofactor>
</comment>
<evidence type="ECO:0000256" key="9">
    <source>
        <dbReference type="ARBA" id="ARBA00047931"/>
    </source>
</evidence>
<dbReference type="KEGG" id="swf:E3E12_03590"/>
<evidence type="ECO:0000256" key="8">
    <source>
        <dbReference type="ARBA" id="ARBA00023192"/>
    </source>
</evidence>
<gene>
    <name evidence="13" type="primary">cysK</name>
    <name evidence="13" type="ORF">E3E12_03590</name>
</gene>
<accession>A0A4Y6UBE4</accession>
<evidence type="ECO:0000313" key="13">
    <source>
        <dbReference type="EMBL" id="QDH13435.1"/>
    </source>
</evidence>
<dbReference type="FunFam" id="3.40.50.1100:FF:000067">
    <property type="entry name" value="Cysteine synthase"/>
    <property type="match status" value="1"/>
</dbReference>
<dbReference type="InterPro" id="IPR001926">
    <property type="entry name" value="TrpB-like_PALP"/>
</dbReference>
<evidence type="ECO:0000256" key="1">
    <source>
        <dbReference type="ARBA" id="ARBA00001933"/>
    </source>
</evidence>
<evidence type="ECO:0000259" key="12">
    <source>
        <dbReference type="Pfam" id="PF00291"/>
    </source>
</evidence>
<evidence type="ECO:0000256" key="10">
    <source>
        <dbReference type="PIRSR" id="PIRSR605856-50"/>
    </source>
</evidence>
<comment type="pathway">
    <text evidence="2">Amino-acid biosynthesis; L-cysteine biosynthesis; L-cysteine from L-serine: step 2/2.</text>
</comment>
<keyword evidence="6 13" id="KW-0808">Transferase</keyword>
<feature type="modified residue" description="N6-(pyridoxal phosphate)lysine" evidence="11">
    <location>
        <position position="70"/>
    </location>
</feature>